<dbReference type="AlphaFoldDB" id="A0A6H1ZYQ4"/>
<feature type="compositionally biased region" description="Basic and acidic residues" evidence="1">
    <location>
        <begin position="10"/>
        <end position="21"/>
    </location>
</feature>
<evidence type="ECO:0000256" key="1">
    <source>
        <dbReference type="SAM" id="MobiDB-lite"/>
    </source>
</evidence>
<evidence type="ECO:0000313" key="2">
    <source>
        <dbReference type="EMBL" id="QJA52395.1"/>
    </source>
</evidence>
<dbReference type="EMBL" id="MT144336">
    <property type="protein sequence ID" value="QJA52395.1"/>
    <property type="molecule type" value="Genomic_DNA"/>
</dbReference>
<reference evidence="2" key="1">
    <citation type="submission" date="2020-03" db="EMBL/GenBank/DDBJ databases">
        <title>The deep terrestrial virosphere.</title>
        <authorList>
            <person name="Holmfeldt K."/>
            <person name="Nilsson E."/>
            <person name="Simone D."/>
            <person name="Lopez-Fernandez M."/>
            <person name="Wu X."/>
            <person name="de Brujin I."/>
            <person name="Lundin D."/>
            <person name="Andersson A."/>
            <person name="Bertilsson S."/>
            <person name="Dopson M."/>
        </authorList>
    </citation>
    <scope>NUCLEOTIDE SEQUENCE</scope>
    <source>
        <strain evidence="2">TM448A02684</strain>
    </source>
</reference>
<protein>
    <submittedName>
        <fullName evidence="2">Uncharacterized protein</fullName>
    </submittedName>
</protein>
<feature type="region of interest" description="Disordered" evidence="1">
    <location>
        <begin position="1"/>
        <end position="31"/>
    </location>
</feature>
<gene>
    <name evidence="2" type="ORF">TM448A02684_0003</name>
</gene>
<accession>A0A6H1ZYQ4</accession>
<proteinExistence type="predicted"/>
<name>A0A6H1ZYQ4_9ZZZZ</name>
<organism evidence="2">
    <name type="scientific">viral metagenome</name>
    <dbReference type="NCBI Taxonomy" id="1070528"/>
    <lineage>
        <taxon>unclassified sequences</taxon>
        <taxon>metagenomes</taxon>
        <taxon>organismal metagenomes</taxon>
    </lineage>
</organism>
<sequence length="163" mass="19290">MGIFRRGKKRKEEEEAKEHARNVTYAEESQPMSEEDRAMIYSLGRSVYMIQDPDFNTWLLDEENKLRNSYPAFSMVNRTTNIGQHDKELLLLDYEYLLLINKLNMNEDEYENEGWASLAAMDIYARYMVNDSLQGWKGRLVTEQIKHIVTEIQKTKKRGLLPF</sequence>